<protein>
    <submittedName>
        <fullName evidence="9">Golgi apparatus membrane protein TVP38</fullName>
    </submittedName>
</protein>
<dbReference type="PANTHER" id="PTHR43220">
    <property type="match status" value="1"/>
</dbReference>
<sequence>MYHHVVFVPAHPPYFRQPSMTRLLILPGIFAVATISVWLMLYNAPGWSDATAEGGTTSWELPSQFENFTTLAVKFKAYKNEHYAYISMLFTCTYLYKQTFAIPGSFLLNIIAGAVFGMLPGFIACCILTTLGSTLCYLFSEMFGREYVLYYFGERLTYLQQKIDDNNQRLLPFLLFARMFPISPSWLLNIVAPFLNIPLPIFAASAFVGLAPYNFVCVQAGSILSELKSWDDVFSSTTMLNMFSMALIPLVYAFFVRPRADSKTSALLTAVAEGMPNNNQPKRLGRRYCGLTRIFSKLARPPPPPTDVVGLLKNVETV</sequence>
<evidence type="ECO:0000313" key="9">
    <source>
        <dbReference type="WBParaSite" id="Pan_g5841.t1"/>
    </source>
</evidence>
<comment type="subcellular location">
    <subcellularLocation>
        <location evidence="1">Membrane</location>
        <topology evidence="1">Multi-pass membrane protein</topology>
    </subcellularLocation>
</comment>
<dbReference type="InterPro" id="IPR045014">
    <property type="entry name" value="TM41A/B"/>
</dbReference>
<feature type="transmembrane region" description="Helical" evidence="6">
    <location>
        <begin position="106"/>
        <end position="139"/>
    </location>
</feature>
<dbReference type="Pfam" id="PF09335">
    <property type="entry name" value="VTT_dom"/>
    <property type="match status" value="1"/>
</dbReference>
<keyword evidence="4 6" id="KW-0472">Membrane</keyword>
<proteinExistence type="inferred from homology"/>
<name>A0A7E4W120_PANRE</name>
<keyword evidence="8" id="KW-1185">Reference proteome</keyword>
<evidence type="ECO:0000256" key="4">
    <source>
        <dbReference type="ARBA" id="ARBA00023136"/>
    </source>
</evidence>
<dbReference type="GO" id="GO:0016020">
    <property type="term" value="C:membrane"/>
    <property type="evidence" value="ECO:0007669"/>
    <property type="project" value="UniProtKB-SubCell"/>
</dbReference>
<dbReference type="InterPro" id="IPR032816">
    <property type="entry name" value="VTT_dom"/>
</dbReference>
<feature type="transmembrane region" description="Helical" evidence="6">
    <location>
        <begin position="23"/>
        <end position="41"/>
    </location>
</feature>
<evidence type="ECO:0000259" key="7">
    <source>
        <dbReference type="Pfam" id="PF09335"/>
    </source>
</evidence>
<dbReference type="AlphaFoldDB" id="A0A7E4W120"/>
<keyword evidence="2 6" id="KW-0812">Transmembrane</keyword>
<evidence type="ECO:0000256" key="5">
    <source>
        <dbReference type="ARBA" id="ARBA00025797"/>
    </source>
</evidence>
<feature type="domain" description="VTT" evidence="7">
    <location>
        <begin position="102"/>
        <end position="222"/>
    </location>
</feature>
<dbReference type="Proteomes" id="UP000492821">
    <property type="component" value="Unassembled WGS sequence"/>
</dbReference>
<evidence type="ECO:0000256" key="2">
    <source>
        <dbReference type="ARBA" id="ARBA00022692"/>
    </source>
</evidence>
<comment type="similarity">
    <text evidence="5">Belongs to the TMEM41 family.</text>
</comment>
<evidence type="ECO:0000313" key="8">
    <source>
        <dbReference type="Proteomes" id="UP000492821"/>
    </source>
</evidence>
<feature type="transmembrane region" description="Helical" evidence="6">
    <location>
        <begin position="233"/>
        <end position="255"/>
    </location>
</feature>
<dbReference type="PANTHER" id="PTHR43220:SF20">
    <property type="entry name" value="TRANSMEMBRANE PROTEIN 41A"/>
    <property type="match status" value="1"/>
</dbReference>
<keyword evidence="3 6" id="KW-1133">Transmembrane helix</keyword>
<evidence type="ECO:0000256" key="1">
    <source>
        <dbReference type="ARBA" id="ARBA00004141"/>
    </source>
</evidence>
<reference evidence="8" key="1">
    <citation type="journal article" date="2013" name="Genetics">
        <title>The draft genome and transcriptome of Panagrellus redivivus are shaped by the harsh demands of a free-living lifestyle.</title>
        <authorList>
            <person name="Srinivasan J."/>
            <person name="Dillman A.R."/>
            <person name="Macchietto M.G."/>
            <person name="Heikkinen L."/>
            <person name="Lakso M."/>
            <person name="Fracchia K.M."/>
            <person name="Antoshechkin I."/>
            <person name="Mortazavi A."/>
            <person name="Wong G."/>
            <person name="Sternberg P.W."/>
        </authorList>
    </citation>
    <scope>NUCLEOTIDE SEQUENCE [LARGE SCALE GENOMIC DNA]</scope>
    <source>
        <strain evidence="8">MT8872</strain>
    </source>
</reference>
<accession>A0A7E4W120</accession>
<evidence type="ECO:0000256" key="6">
    <source>
        <dbReference type="SAM" id="Phobius"/>
    </source>
</evidence>
<dbReference type="WBParaSite" id="Pan_g5841.t1">
    <property type="protein sequence ID" value="Pan_g5841.t1"/>
    <property type="gene ID" value="Pan_g5841"/>
</dbReference>
<organism evidence="8 9">
    <name type="scientific">Panagrellus redivivus</name>
    <name type="common">Microworm</name>
    <dbReference type="NCBI Taxonomy" id="6233"/>
    <lineage>
        <taxon>Eukaryota</taxon>
        <taxon>Metazoa</taxon>
        <taxon>Ecdysozoa</taxon>
        <taxon>Nematoda</taxon>
        <taxon>Chromadorea</taxon>
        <taxon>Rhabditida</taxon>
        <taxon>Tylenchina</taxon>
        <taxon>Panagrolaimomorpha</taxon>
        <taxon>Panagrolaimoidea</taxon>
        <taxon>Panagrolaimidae</taxon>
        <taxon>Panagrellus</taxon>
    </lineage>
</organism>
<reference evidence="9" key="2">
    <citation type="submission" date="2020-10" db="UniProtKB">
        <authorList>
            <consortium name="WormBaseParasite"/>
        </authorList>
    </citation>
    <scope>IDENTIFICATION</scope>
</reference>
<feature type="transmembrane region" description="Helical" evidence="6">
    <location>
        <begin position="186"/>
        <end position="213"/>
    </location>
</feature>
<evidence type="ECO:0000256" key="3">
    <source>
        <dbReference type="ARBA" id="ARBA00022989"/>
    </source>
</evidence>